<sequence>MTLTYDEKHKPKRGVEKKALQNFMKRLRRNLDKKRIEHNIRYFACAEYGKKSKRPHYHLILWNFPRMAFHSITSCLHFIERAWRVPVVDRFKQPIYLKNGAPKTESQGFAYCVSCQKGAISYVMKYMRKDCIPPEGCNDVFFLSSRRNGGIGAPHFKQYIDFYRQNPDCIEFIVYDRYSGKQQTKLLPSYFRSLVWPSASRLISKEDRDVYQRFIDNLHKRAAYELPFEGVVSENSVLLFEDEKKLIKKWSVLGVTYDPDFVDTHFRFRLLHMSSEDREKTYQRLCETIESQLDYLEKVEVPTAYFVSRETSLDLRRKFLEENLQKKELDLNEVKWNIINTRKLAEYKEKL</sequence>
<accession>A0A8S5R3I9</accession>
<proteinExistence type="predicted"/>
<feature type="domain" description="Replication-associated protein ORF2/G2P" evidence="1">
    <location>
        <begin position="1"/>
        <end position="130"/>
    </location>
</feature>
<reference evidence="2" key="1">
    <citation type="journal article" date="2021" name="Proc. Natl. Acad. Sci. U.S.A.">
        <title>A Catalog of Tens of Thousands of Viruses from Human Metagenomes Reveals Hidden Associations with Chronic Diseases.</title>
        <authorList>
            <person name="Tisza M.J."/>
            <person name="Buck C.B."/>
        </authorList>
    </citation>
    <scope>NUCLEOTIDE SEQUENCE</scope>
    <source>
        <strain evidence="2">CtbkO13</strain>
    </source>
</reference>
<evidence type="ECO:0000313" key="2">
    <source>
        <dbReference type="EMBL" id="DAE25541.1"/>
    </source>
</evidence>
<name>A0A8S5R3I9_9VIRU</name>
<organism evidence="2">
    <name type="scientific">Microviridae sp. ctbkO13</name>
    <dbReference type="NCBI Taxonomy" id="2825003"/>
    <lineage>
        <taxon>Viruses</taxon>
        <taxon>Monodnaviria</taxon>
        <taxon>Sangervirae</taxon>
        <taxon>Phixviricota</taxon>
        <taxon>Malgrandaviricetes</taxon>
        <taxon>Petitvirales</taxon>
        <taxon>Microviridae</taxon>
    </lineage>
</organism>
<dbReference type="Pfam" id="PF23343">
    <property type="entry name" value="REP_ORF2-G2P"/>
    <property type="match status" value="1"/>
</dbReference>
<protein>
    <submittedName>
        <fullName evidence="2">Replication associated protein</fullName>
    </submittedName>
</protein>
<evidence type="ECO:0000259" key="1">
    <source>
        <dbReference type="Pfam" id="PF23343"/>
    </source>
</evidence>
<dbReference type="EMBL" id="BK057810">
    <property type="protein sequence ID" value="DAE25541.1"/>
    <property type="molecule type" value="Genomic_DNA"/>
</dbReference>
<dbReference type="InterPro" id="IPR056906">
    <property type="entry name" value="ORF2/G2P_dom"/>
</dbReference>